<feature type="compositionally biased region" description="Basic and acidic residues" evidence="1">
    <location>
        <begin position="162"/>
        <end position="174"/>
    </location>
</feature>
<keyword evidence="3" id="KW-1185">Reference proteome</keyword>
<dbReference type="EMBL" id="JAFBMS010000022">
    <property type="protein sequence ID" value="KAG9343788.1"/>
    <property type="molecule type" value="Genomic_DNA"/>
</dbReference>
<name>A0A8T2P2D9_9TELE</name>
<evidence type="ECO:0000313" key="2">
    <source>
        <dbReference type="EMBL" id="KAG9343788.1"/>
    </source>
</evidence>
<dbReference type="OrthoDB" id="10671438at2759"/>
<accession>A0A8T2P2D9</accession>
<dbReference type="Proteomes" id="UP000824540">
    <property type="component" value="Unassembled WGS sequence"/>
</dbReference>
<organism evidence="2 3">
    <name type="scientific">Albula glossodonta</name>
    <name type="common">roundjaw bonefish</name>
    <dbReference type="NCBI Taxonomy" id="121402"/>
    <lineage>
        <taxon>Eukaryota</taxon>
        <taxon>Metazoa</taxon>
        <taxon>Chordata</taxon>
        <taxon>Craniata</taxon>
        <taxon>Vertebrata</taxon>
        <taxon>Euteleostomi</taxon>
        <taxon>Actinopterygii</taxon>
        <taxon>Neopterygii</taxon>
        <taxon>Teleostei</taxon>
        <taxon>Albuliformes</taxon>
        <taxon>Albulidae</taxon>
        <taxon>Albula</taxon>
    </lineage>
</organism>
<gene>
    <name evidence="2" type="ORF">JZ751_013169</name>
</gene>
<proteinExistence type="predicted"/>
<dbReference type="AlphaFoldDB" id="A0A8T2P2D9"/>
<sequence>MELQLWRAMCRRQMEKIGVKPCLDRRGRGEIASIPEPGGAAYDHQLSLHWGGWGGWDRGDGAEEGVLWEPQGAQVLGGTLLGGRCGRVCCSEGHNGTAGPEILEWGRLTGAPMRLVTEWDPLTTDPSDPGKEAEEPSSSSPTVERGRALGEPQPCPPIHLDTSGEMRKGSERRSLQSQEVWQQDAVILASPGRRWRTAVCFSPPLASSPHRDLIRARNVCQAPVNNGNYNNENKSPSLAHLKETMLPPGSMIALPTVKTLQLSDSGKTGTPLMDICGRLRSETCEGYALQCVWPSHSLASSMCPSGIPAPLRMATVYKVLVKILAQMYGVNNPKKVRARRVDVLGRKPIFPLKDDLSSRAGIGSIFESGTSGLWLGQGVTDRAFHAQSSL</sequence>
<reference evidence="2" key="1">
    <citation type="thesis" date="2021" institute="BYU ScholarsArchive" country="Provo, UT, USA">
        <title>Applications of and Algorithms for Genome Assembly and Genomic Analyses with an Emphasis on Marine Teleosts.</title>
        <authorList>
            <person name="Pickett B.D."/>
        </authorList>
    </citation>
    <scope>NUCLEOTIDE SEQUENCE</scope>
    <source>
        <strain evidence="2">HI-2016</strain>
    </source>
</reference>
<protein>
    <submittedName>
        <fullName evidence="2">Uncharacterized protein</fullName>
    </submittedName>
</protein>
<evidence type="ECO:0000313" key="3">
    <source>
        <dbReference type="Proteomes" id="UP000824540"/>
    </source>
</evidence>
<evidence type="ECO:0000256" key="1">
    <source>
        <dbReference type="SAM" id="MobiDB-lite"/>
    </source>
</evidence>
<comment type="caution">
    <text evidence="2">The sequence shown here is derived from an EMBL/GenBank/DDBJ whole genome shotgun (WGS) entry which is preliminary data.</text>
</comment>
<feature type="region of interest" description="Disordered" evidence="1">
    <location>
        <begin position="119"/>
        <end position="178"/>
    </location>
</feature>